<evidence type="ECO:0008006" key="6">
    <source>
        <dbReference type="Google" id="ProtNLM"/>
    </source>
</evidence>
<feature type="transmembrane region" description="Helical" evidence="2">
    <location>
        <begin position="493"/>
        <end position="513"/>
    </location>
</feature>
<accession>A0A7Y9I6B4</accession>
<dbReference type="InterPro" id="IPR032869">
    <property type="entry name" value="WHH_dom_containing"/>
</dbReference>
<evidence type="ECO:0000256" key="2">
    <source>
        <dbReference type="SAM" id="Phobius"/>
    </source>
</evidence>
<keyword evidence="2" id="KW-0472">Membrane</keyword>
<keyword evidence="5" id="KW-1185">Reference proteome</keyword>
<feature type="region of interest" description="Disordered" evidence="1">
    <location>
        <begin position="628"/>
        <end position="696"/>
    </location>
</feature>
<evidence type="ECO:0000313" key="4">
    <source>
        <dbReference type="EMBL" id="NYE71079.1"/>
    </source>
</evidence>
<keyword evidence="2" id="KW-1133">Transmembrane helix</keyword>
<evidence type="ECO:0000256" key="3">
    <source>
        <dbReference type="SAM" id="SignalP"/>
    </source>
</evidence>
<feature type="chain" id="PRO_5031525843" description="A nuclease of the HNH/ENDO VII superfamily with conserved WHH" evidence="3">
    <location>
        <begin position="22"/>
        <end position="883"/>
    </location>
</feature>
<organism evidence="4 5">
    <name type="scientific">Microlunatus parietis</name>
    <dbReference type="NCBI Taxonomy" id="682979"/>
    <lineage>
        <taxon>Bacteria</taxon>
        <taxon>Bacillati</taxon>
        <taxon>Actinomycetota</taxon>
        <taxon>Actinomycetes</taxon>
        <taxon>Propionibacteriales</taxon>
        <taxon>Propionibacteriaceae</taxon>
        <taxon>Microlunatus</taxon>
    </lineage>
</organism>
<sequence length="883" mass="94514">MSALLMALAVVLLASAAPAWARPTDPEDPIRSVCATEATADYQYLPVERWSGATQKLHIRSGGGGPFDFAPFQREFQGGAFAFGDFFYSVTTKFVTWSTEFCPLQSIGLTIDQTVARFGQAVLQSPLLAGIVGLAVIGLLIRGMKQDPGWLPRLIVKMIIVAILVIMVVGAGNSTTDAAGRYQPGEGSPGWFATMIDQAITEIAAAPAAALDSPSAYDSVGVDQDELSCGAYVDALREGYEASALSKGAMIRAKSIPAQTVSNLWQLSGYRAWSVGQFGRDNLNGQNRVACRMLDANAGIPAGLEAYPTEGRDDTLHRSAATRTAVLRLVTDNPGQLVVNPRAPAWRPLNRVEQDKAWIAWAACVPRDDKLANLKEPTGWHTPRAQGWLLKTNQSERGLAEEGRSEDFDKACFDFFNTEGDKVAAIFDWGDGDGELKKVAGDMPHSIYDFISALHGTNQGASNSALIGYILSALGVAAVFGTMGAIIMIVKAVAAFMLLSAIFVSIICLLPNADNNRLVQFVKVYVGLSLTAAFAVFILSLITLLTNVILNVIKGFTGPNSDMTLILGGLAPVMAAIALHFAFHKAGMPSPLTVKGAMAWGGALSGGAGLGAIRVGTQQLVERGQGLLRRRGKGDDEEVTGKGSTAKLGKRNSELNTEQPLRPRAAPGGPVGPTPDEILNDPNASEQDKRAARRRRMSQNMIRLPPVEAAQGASASNGEAATSVQTNDSVALGGPASVYNPNLPEPEQQRRRAEGLARAEKAFGATSWSNRKRAGTVFYDFPDPALRAKYPAGVAFSYEACPQFEPYSLAKVTLPQGFRNRRTDFAEADRLAGFEERPRGTTWHHHEDGVTMLLVNKDLHQAVRHWGGIRTTGVKNLEGGKNA</sequence>
<reference evidence="4 5" key="1">
    <citation type="submission" date="2020-07" db="EMBL/GenBank/DDBJ databases">
        <title>Sequencing the genomes of 1000 actinobacteria strains.</title>
        <authorList>
            <person name="Klenk H.-P."/>
        </authorList>
    </citation>
    <scope>NUCLEOTIDE SEQUENCE [LARGE SCALE GENOMIC DNA]</scope>
    <source>
        <strain evidence="4 5">DSM 22083</strain>
    </source>
</reference>
<protein>
    <recommendedName>
        <fullName evidence="6">A nuclease of the HNH/ENDO VII superfamily with conserved WHH</fullName>
    </recommendedName>
</protein>
<keyword evidence="2" id="KW-0812">Transmembrane</keyword>
<proteinExistence type="predicted"/>
<feature type="signal peptide" evidence="3">
    <location>
        <begin position="1"/>
        <end position="21"/>
    </location>
</feature>
<dbReference type="Pfam" id="PF14414">
    <property type="entry name" value="WHH"/>
    <property type="match status" value="1"/>
</dbReference>
<gene>
    <name evidence="4" type="ORF">BKA15_002408</name>
</gene>
<feature type="transmembrane region" description="Helical" evidence="2">
    <location>
        <begin position="121"/>
        <end position="142"/>
    </location>
</feature>
<evidence type="ECO:0000256" key="1">
    <source>
        <dbReference type="SAM" id="MobiDB-lite"/>
    </source>
</evidence>
<dbReference type="AlphaFoldDB" id="A0A7Y9I6B4"/>
<feature type="compositionally biased region" description="Basic and acidic residues" evidence="1">
    <location>
        <begin position="747"/>
        <end position="758"/>
    </location>
</feature>
<feature type="region of interest" description="Disordered" evidence="1">
    <location>
        <begin position="708"/>
        <end position="758"/>
    </location>
</feature>
<name>A0A7Y9I6B4_9ACTN</name>
<evidence type="ECO:0000313" key="5">
    <source>
        <dbReference type="Proteomes" id="UP000569914"/>
    </source>
</evidence>
<feature type="compositionally biased region" description="Polar residues" evidence="1">
    <location>
        <begin position="713"/>
        <end position="729"/>
    </location>
</feature>
<dbReference type="RefSeq" id="WP_179750989.1">
    <property type="nucleotide sequence ID" value="NZ_JACCBU010000001.1"/>
</dbReference>
<keyword evidence="3" id="KW-0732">Signal</keyword>
<feature type="transmembrane region" description="Helical" evidence="2">
    <location>
        <begin position="565"/>
        <end position="583"/>
    </location>
</feature>
<feature type="transmembrane region" description="Helical" evidence="2">
    <location>
        <begin position="466"/>
        <end position="486"/>
    </location>
</feature>
<feature type="transmembrane region" description="Helical" evidence="2">
    <location>
        <begin position="525"/>
        <end position="553"/>
    </location>
</feature>
<dbReference type="Proteomes" id="UP000569914">
    <property type="component" value="Unassembled WGS sequence"/>
</dbReference>
<comment type="caution">
    <text evidence="4">The sequence shown here is derived from an EMBL/GenBank/DDBJ whole genome shotgun (WGS) entry which is preliminary data.</text>
</comment>
<feature type="transmembrane region" description="Helical" evidence="2">
    <location>
        <begin position="154"/>
        <end position="172"/>
    </location>
</feature>
<dbReference type="EMBL" id="JACCBU010000001">
    <property type="protein sequence ID" value="NYE71079.1"/>
    <property type="molecule type" value="Genomic_DNA"/>
</dbReference>